<dbReference type="Proteomes" id="UP001516400">
    <property type="component" value="Unassembled WGS sequence"/>
</dbReference>
<proteinExistence type="predicted"/>
<feature type="non-terminal residue" evidence="1">
    <location>
        <position position="103"/>
    </location>
</feature>
<sequence>MSWCRLYQIYIFQLATNDKLSKEIDKIKYKLGTEMNINAQSLLSKNVILKGITKENHDENIKEIVATLAEKLSIPIDDLSIMACFRLGNAKKGDKNPIKVIFK</sequence>
<keyword evidence="2" id="KW-1185">Reference proteome</keyword>
<reference evidence="1 2" key="1">
    <citation type="journal article" date="2021" name="BMC Biol.">
        <title>Horizontally acquired antibacterial genes associated with adaptive radiation of ladybird beetles.</title>
        <authorList>
            <person name="Li H.S."/>
            <person name="Tang X.F."/>
            <person name="Huang Y.H."/>
            <person name="Xu Z.Y."/>
            <person name="Chen M.L."/>
            <person name="Du X.Y."/>
            <person name="Qiu B.Y."/>
            <person name="Chen P.T."/>
            <person name="Zhang W."/>
            <person name="Slipinski A."/>
            <person name="Escalona H.E."/>
            <person name="Waterhouse R.M."/>
            <person name="Zwick A."/>
            <person name="Pang H."/>
        </authorList>
    </citation>
    <scope>NUCLEOTIDE SEQUENCE [LARGE SCALE GENOMIC DNA]</scope>
    <source>
        <strain evidence="1">SYSU2018</strain>
    </source>
</reference>
<protein>
    <submittedName>
        <fullName evidence="1">Uncharacterized protein</fullName>
    </submittedName>
</protein>
<dbReference type="EMBL" id="JABFTP020000083">
    <property type="protein sequence ID" value="KAL3274784.1"/>
    <property type="molecule type" value="Genomic_DNA"/>
</dbReference>
<comment type="caution">
    <text evidence="1">The sequence shown here is derived from an EMBL/GenBank/DDBJ whole genome shotgun (WGS) entry which is preliminary data.</text>
</comment>
<evidence type="ECO:0000313" key="1">
    <source>
        <dbReference type="EMBL" id="KAL3274784.1"/>
    </source>
</evidence>
<organism evidence="1 2">
    <name type="scientific">Cryptolaemus montrouzieri</name>
    <dbReference type="NCBI Taxonomy" id="559131"/>
    <lineage>
        <taxon>Eukaryota</taxon>
        <taxon>Metazoa</taxon>
        <taxon>Ecdysozoa</taxon>
        <taxon>Arthropoda</taxon>
        <taxon>Hexapoda</taxon>
        <taxon>Insecta</taxon>
        <taxon>Pterygota</taxon>
        <taxon>Neoptera</taxon>
        <taxon>Endopterygota</taxon>
        <taxon>Coleoptera</taxon>
        <taxon>Polyphaga</taxon>
        <taxon>Cucujiformia</taxon>
        <taxon>Coccinelloidea</taxon>
        <taxon>Coccinellidae</taxon>
        <taxon>Scymninae</taxon>
        <taxon>Scymnini</taxon>
        <taxon>Cryptolaemus</taxon>
    </lineage>
</organism>
<gene>
    <name evidence="1" type="ORF">HHI36_019568</name>
</gene>
<dbReference type="AlphaFoldDB" id="A0ABD2N8D2"/>
<accession>A0ABD2N8D2</accession>
<name>A0ABD2N8D2_9CUCU</name>
<evidence type="ECO:0000313" key="2">
    <source>
        <dbReference type="Proteomes" id="UP001516400"/>
    </source>
</evidence>